<reference evidence="2" key="1">
    <citation type="submission" date="2023-06" db="EMBL/GenBank/DDBJ databases">
        <title>Genomic analysis of the entomopathogenic nematode Steinernema hermaphroditum.</title>
        <authorList>
            <person name="Schwarz E.M."/>
            <person name="Heppert J.K."/>
            <person name="Baniya A."/>
            <person name="Schwartz H.T."/>
            <person name="Tan C.-H."/>
            <person name="Antoshechkin I."/>
            <person name="Sternberg P.W."/>
            <person name="Goodrich-Blair H."/>
            <person name="Dillman A.R."/>
        </authorList>
    </citation>
    <scope>NUCLEOTIDE SEQUENCE</scope>
    <source>
        <strain evidence="2">PS9179</strain>
        <tissue evidence="2">Whole animal</tissue>
    </source>
</reference>
<accession>A0AA39HHK0</accession>
<sequence length="146" mass="17301">MRLLGIFLLVLPFVLGELYFEKDKCWLPTQGPTTTTSTQAPTSLWFQVFQKSEPNRSAVREIENEDRSYVCQLCLDMVATTKEYLECGRHVVQYRLYLICTRYFKGSWMYDFCRRLELELYVDVQEWDNRDPAELCARVIENPCTD</sequence>
<comment type="caution">
    <text evidence="2">The sequence shown here is derived from an EMBL/GenBank/DDBJ whole genome shotgun (WGS) entry which is preliminary data.</text>
</comment>
<dbReference type="EMBL" id="JAUCMV010000004">
    <property type="protein sequence ID" value="KAK0405585.1"/>
    <property type="molecule type" value="Genomic_DNA"/>
</dbReference>
<organism evidence="2 3">
    <name type="scientific">Steinernema hermaphroditum</name>
    <dbReference type="NCBI Taxonomy" id="289476"/>
    <lineage>
        <taxon>Eukaryota</taxon>
        <taxon>Metazoa</taxon>
        <taxon>Ecdysozoa</taxon>
        <taxon>Nematoda</taxon>
        <taxon>Chromadorea</taxon>
        <taxon>Rhabditida</taxon>
        <taxon>Tylenchina</taxon>
        <taxon>Panagrolaimomorpha</taxon>
        <taxon>Strongyloidoidea</taxon>
        <taxon>Steinernematidae</taxon>
        <taxon>Steinernema</taxon>
    </lineage>
</organism>
<proteinExistence type="predicted"/>
<evidence type="ECO:0000313" key="3">
    <source>
        <dbReference type="Proteomes" id="UP001175271"/>
    </source>
</evidence>
<name>A0AA39HHK0_9BILA</name>
<evidence type="ECO:0000256" key="1">
    <source>
        <dbReference type="SAM" id="SignalP"/>
    </source>
</evidence>
<protein>
    <recommendedName>
        <fullName evidence="4">Saposin B-type domain-containing protein</fullName>
    </recommendedName>
</protein>
<evidence type="ECO:0000313" key="2">
    <source>
        <dbReference type="EMBL" id="KAK0405585.1"/>
    </source>
</evidence>
<dbReference type="Proteomes" id="UP001175271">
    <property type="component" value="Unassembled WGS sequence"/>
</dbReference>
<dbReference type="AlphaFoldDB" id="A0AA39HHK0"/>
<gene>
    <name evidence="2" type="ORF">QR680_018071</name>
</gene>
<keyword evidence="1" id="KW-0732">Signal</keyword>
<evidence type="ECO:0008006" key="4">
    <source>
        <dbReference type="Google" id="ProtNLM"/>
    </source>
</evidence>
<feature type="chain" id="PRO_5041372390" description="Saposin B-type domain-containing protein" evidence="1">
    <location>
        <begin position="17"/>
        <end position="146"/>
    </location>
</feature>
<keyword evidence="3" id="KW-1185">Reference proteome</keyword>
<feature type="signal peptide" evidence="1">
    <location>
        <begin position="1"/>
        <end position="16"/>
    </location>
</feature>